<proteinExistence type="predicted"/>
<dbReference type="Proteomes" id="UP000265020">
    <property type="component" value="Unassembled WGS sequence"/>
</dbReference>
<dbReference type="GeneTree" id="ENSGT00390000012832"/>
<reference evidence="3" key="2">
    <citation type="submission" date="2025-09" db="UniProtKB">
        <authorList>
            <consortium name="Ensembl"/>
        </authorList>
    </citation>
    <scope>IDENTIFICATION</scope>
</reference>
<dbReference type="Ensembl" id="ENSCVAT00000020362.1">
    <property type="protein sequence ID" value="ENSCVAP00000012962.1"/>
    <property type="gene ID" value="ENSCVAG00000015493.1"/>
</dbReference>
<feature type="domain" description="DUF4461" evidence="2">
    <location>
        <begin position="187"/>
        <end position="478"/>
    </location>
</feature>
<evidence type="ECO:0000259" key="1">
    <source>
        <dbReference type="Pfam" id="PF14687"/>
    </source>
</evidence>
<dbReference type="Pfam" id="PF14687">
    <property type="entry name" value="DUF4460"/>
    <property type="match status" value="1"/>
</dbReference>
<dbReference type="InterPro" id="IPR028031">
    <property type="entry name" value="DUF4460"/>
</dbReference>
<dbReference type="PANTHER" id="PTHR31596">
    <property type="entry name" value="T-CELL ACTIVATION INHIBITOR, MITOCHONDRIAL"/>
    <property type="match status" value="1"/>
</dbReference>
<accession>A0A3Q2D3R0</accession>
<evidence type="ECO:0000313" key="3">
    <source>
        <dbReference type="Ensembl" id="ENSCVAP00000012962.1"/>
    </source>
</evidence>
<dbReference type="PANTHER" id="PTHR31596:SF1">
    <property type="entry name" value="T-CELL ACTIVATION INHIBITOR, MITOCHONDRIAL"/>
    <property type="match status" value="1"/>
</dbReference>
<dbReference type="STRING" id="28743.ENSCVAP00000012962"/>
<evidence type="ECO:0000259" key="2">
    <source>
        <dbReference type="Pfam" id="PF14688"/>
    </source>
</evidence>
<dbReference type="AlphaFoldDB" id="A0A3Q2D3R0"/>
<reference evidence="3" key="1">
    <citation type="submission" date="2025-08" db="UniProtKB">
        <authorList>
            <consortium name="Ensembl"/>
        </authorList>
    </citation>
    <scope>IDENTIFICATION</scope>
</reference>
<protein>
    <submittedName>
        <fullName evidence="3">T cell activation inhibitor, mitochondrial</fullName>
    </submittedName>
</protein>
<organism evidence="3 4">
    <name type="scientific">Cyprinodon variegatus</name>
    <name type="common">Sheepshead minnow</name>
    <dbReference type="NCBI Taxonomy" id="28743"/>
    <lineage>
        <taxon>Eukaryota</taxon>
        <taxon>Metazoa</taxon>
        <taxon>Chordata</taxon>
        <taxon>Craniata</taxon>
        <taxon>Vertebrata</taxon>
        <taxon>Euteleostomi</taxon>
        <taxon>Actinopterygii</taxon>
        <taxon>Neopterygii</taxon>
        <taxon>Teleostei</taxon>
        <taxon>Neoteleostei</taxon>
        <taxon>Acanthomorphata</taxon>
        <taxon>Ovalentaria</taxon>
        <taxon>Atherinomorphae</taxon>
        <taxon>Cyprinodontiformes</taxon>
        <taxon>Cyprinodontidae</taxon>
        <taxon>Cyprinodon</taxon>
    </lineage>
</organism>
<name>A0A3Q2D3R0_CYPVA</name>
<keyword evidence="4" id="KW-1185">Reference proteome</keyword>
<feature type="domain" description="DUF4460" evidence="1">
    <location>
        <begin position="22"/>
        <end position="131"/>
    </location>
</feature>
<dbReference type="InterPro" id="IPR027989">
    <property type="entry name" value="DUF4461"/>
</dbReference>
<dbReference type="Pfam" id="PF14688">
    <property type="entry name" value="DUF4461"/>
    <property type="match status" value="1"/>
</dbReference>
<sequence length="479" mass="55312">MNISVFCCLRLQRKQITSFLVQQRALSGAEAVNALRPFYFAVHPDFFGQYPREREVNENSLKRLNGYLENLQKPGSKVVRPVKLTFYVRDTKETAERQAGIFPSGFRSVTFMLQTNDVLSTVTNILTSCSLPVEHMKELKEGFGTPKGLPNAGVPIYRPIKWDKTYYTFTGFRDPEQELQEARQVEPTLHRWLRNSEPEATKKHNASLPRREELNRLKRELCENFHLSDIRWQRSWGVAHKCSQLQSLSRLSHQNPEALTHLQGHTVVFADQSGMNASGDVMLGTMDVHHQWTKFFQQLPSYRRLQQQTDWLKGRISDLLGGSEVIQLEKLGPIQLIAEHYSTLTTFHNSLMSRGLRLHPRSLHGLTVVLENDRSAPSLHEMGHFIIPTSCDPRKLQLFLQRHASEARSRALHRNRLIQHLDKNNILYEPSVSSTQMILCCRRLMEQHSPLMQGLHVCVSHFYSVMQDGDLCVPWNWKS</sequence>
<dbReference type="GO" id="GO:0005739">
    <property type="term" value="C:mitochondrion"/>
    <property type="evidence" value="ECO:0007669"/>
    <property type="project" value="TreeGrafter"/>
</dbReference>
<dbReference type="InterPro" id="IPR027986">
    <property type="entry name" value="TCAIM"/>
</dbReference>
<evidence type="ECO:0000313" key="4">
    <source>
        <dbReference type="Proteomes" id="UP000265020"/>
    </source>
</evidence>